<accession>A0A699Q013</accession>
<dbReference type="AlphaFoldDB" id="A0A699Q013"/>
<dbReference type="EMBL" id="BKCJ010969594">
    <property type="protein sequence ID" value="GFC56473.1"/>
    <property type="molecule type" value="Genomic_DNA"/>
</dbReference>
<proteinExistence type="predicted"/>
<comment type="caution">
    <text evidence="1">The sequence shown here is derived from an EMBL/GenBank/DDBJ whole genome shotgun (WGS) entry which is preliminary data.</text>
</comment>
<protein>
    <submittedName>
        <fullName evidence="1">Uncharacterized protein</fullName>
    </submittedName>
</protein>
<name>A0A699Q013_TANCI</name>
<sequence>MLDSISFRSAKGFFEKKCFGSAQQPNSHRASPIQS</sequence>
<feature type="non-terminal residue" evidence="1">
    <location>
        <position position="35"/>
    </location>
</feature>
<gene>
    <name evidence="1" type="ORF">Tci_828443</name>
</gene>
<organism evidence="1">
    <name type="scientific">Tanacetum cinerariifolium</name>
    <name type="common">Dalmatian daisy</name>
    <name type="synonym">Chrysanthemum cinerariifolium</name>
    <dbReference type="NCBI Taxonomy" id="118510"/>
    <lineage>
        <taxon>Eukaryota</taxon>
        <taxon>Viridiplantae</taxon>
        <taxon>Streptophyta</taxon>
        <taxon>Embryophyta</taxon>
        <taxon>Tracheophyta</taxon>
        <taxon>Spermatophyta</taxon>
        <taxon>Magnoliopsida</taxon>
        <taxon>eudicotyledons</taxon>
        <taxon>Gunneridae</taxon>
        <taxon>Pentapetalae</taxon>
        <taxon>asterids</taxon>
        <taxon>campanulids</taxon>
        <taxon>Asterales</taxon>
        <taxon>Asteraceae</taxon>
        <taxon>Asteroideae</taxon>
        <taxon>Anthemideae</taxon>
        <taxon>Anthemidinae</taxon>
        <taxon>Tanacetum</taxon>
    </lineage>
</organism>
<reference evidence="1" key="1">
    <citation type="journal article" date="2019" name="Sci. Rep.">
        <title>Draft genome of Tanacetum cinerariifolium, the natural source of mosquito coil.</title>
        <authorList>
            <person name="Yamashiro T."/>
            <person name="Shiraishi A."/>
            <person name="Satake H."/>
            <person name="Nakayama K."/>
        </authorList>
    </citation>
    <scope>NUCLEOTIDE SEQUENCE</scope>
</reference>
<evidence type="ECO:0000313" key="1">
    <source>
        <dbReference type="EMBL" id="GFC56473.1"/>
    </source>
</evidence>